<gene>
    <name evidence="3" type="ORF">GCM10018980_55410</name>
</gene>
<dbReference type="Proteomes" id="UP000619355">
    <property type="component" value="Unassembled WGS sequence"/>
</dbReference>
<protein>
    <recommendedName>
        <fullName evidence="2">Histidine kinase/HSP90-like ATPase domain-containing protein</fullName>
    </recommendedName>
</protein>
<comment type="caution">
    <text evidence="3">The sequence shown here is derived from an EMBL/GenBank/DDBJ whole genome shotgun (WGS) entry which is preliminary data.</text>
</comment>
<dbReference type="EMBL" id="BNBF01000019">
    <property type="protein sequence ID" value="GHG64257.1"/>
    <property type="molecule type" value="Genomic_DNA"/>
</dbReference>
<evidence type="ECO:0000313" key="4">
    <source>
        <dbReference type="Proteomes" id="UP000619355"/>
    </source>
</evidence>
<keyword evidence="1" id="KW-0808">Transferase</keyword>
<reference evidence="4" key="1">
    <citation type="journal article" date="2019" name="Int. J. Syst. Evol. Microbiol.">
        <title>The Global Catalogue of Microorganisms (GCM) 10K type strain sequencing project: providing services to taxonomists for standard genome sequencing and annotation.</title>
        <authorList>
            <consortium name="The Broad Institute Genomics Platform"/>
            <consortium name="The Broad Institute Genome Sequencing Center for Infectious Disease"/>
            <person name="Wu L."/>
            <person name="Ma J."/>
        </authorList>
    </citation>
    <scope>NUCLEOTIDE SEQUENCE [LARGE SCALE GENOMIC DNA]</scope>
    <source>
        <strain evidence="4">JCM 4253</strain>
    </source>
</reference>
<organism evidence="3 4">
    <name type="scientific">Streptomyces capoamus</name>
    <dbReference type="NCBI Taxonomy" id="68183"/>
    <lineage>
        <taxon>Bacteria</taxon>
        <taxon>Bacillati</taxon>
        <taxon>Actinomycetota</taxon>
        <taxon>Actinomycetes</taxon>
        <taxon>Kitasatosporales</taxon>
        <taxon>Streptomycetaceae</taxon>
        <taxon>Streptomyces</taxon>
    </lineage>
</organism>
<evidence type="ECO:0000256" key="1">
    <source>
        <dbReference type="ARBA" id="ARBA00022527"/>
    </source>
</evidence>
<sequence length="160" mass="16822">MAIPLRQKAADDQAGERREPVRFSAAFAEGAARAADGRKALQAVLARAADVGHPPLPPSVVMDAQLVVSELLTNAIRHAPGPCGVLLELSDAELSVTVWDTSPAEPVLRPRDAGRVGGHGLHLVHVLSHRFATASHALGKQVVARLRVPSDRTQGARPGP</sequence>
<proteinExistence type="predicted"/>
<dbReference type="SUPFAM" id="SSF55874">
    <property type="entry name" value="ATPase domain of HSP90 chaperone/DNA topoisomerase II/histidine kinase"/>
    <property type="match status" value="1"/>
</dbReference>
<dbReference type="InterPro" id="IPR036890">
    <property type="entry name" value="HATPase_C_sf"/>
</dbReference>
<dbReference type="Gene3D" id="3.30.565.10">
    <property type="entry name" value="Histidine kinase-like ATPase, C-terminal domain"/>
    <property type="match status" value="1"/>
</dbReference>
<dbReference type="InterPro" id="IPR050267">
    <property type="entry name" value="Anti-sigma-factor_SerPK"/>
</dbReference>
<dbReference type="Pfam" id="PF13581">
    <property type="entry name" value="HATPase_c_2"/>
    <property type="match status" value="1"/>
</dbReference>
<feature type="domain" description="Histidine kinase/HSP90-like ATPase" evidence="2">
    <location>
        <begin position="40"/>
        <end position="145"/>
    </location>
</feature>
<accession>A0A919F0N3</accession>
<dbReference type="CDD" id="cd16936">
    <property type="entry name" value="HATPase_RsbW-like"/>
    <property type="match status" value="1"/>
</dbReference>
<evidence type="ECO:0000259" key="2">
    <source>
        <dbReference type="Pfam" id="PF13581"/>
    </source>
</evidence>
<dbReference type="PANTHER" id="PTHR35526:SF3">
    <property type="entry name" value="ANTI-SIGMA-F FACTOR RSBW"/>
    <property type="match status" value="1"/>
</dbReference>
<keyword evidence="1" id="KW-0723">Serine/threonine-protein kinase</keyword>
<dbReference type="InterPro" id="IPR003594">
    <property type="entry name" value="HATPase_dom"/>
</dbReference>
<dbReference type="AlphaFoldDB" id="A0A919F0N3"/>
<keyword evidence="4" id="KW-1185">Reference proteome</keyword>
<keyword evidence="1" id="KW-0418">Kinase</keyword>
<dbReference type="GO" id="GO:0004674">
    <property type="term" value="F:protein serine/threonine kinase activity"/>
    <property type="evidence" value="ECO:0007669"/>
    <property type="project" value="UniProtKB-KW"/>
</dbReference>
<name>A0A919F0N3_9ACTN</name>
<dbReference type="RefSeq" id="WP_189984925.1">
    <property type="nucleotide sequence ID" value="NZ_BNBF01000019.1"/>
</dbReference>
<evidence type="ECO:0000313" key="3">
    <source>
        <dbReference type="EMBL" id="GHG64257.1"/>
    </source>
</evidence>
<dbReference type="PANTHER" id="PTHR35526">
    <property type="entry name" value="ANTI-SIGMA-F FACTOR RSBW-RELATED"/>
    <property type="match status" value="1"/>
</dbReference>